<dbReference type="NCBIfam" id="TIGR00800">
    <property type="entry name" value="ncs1"/>
    <property type="match status" value="1"/>
</dbReference>
<proteinExistence type="inferred from homology"/>
<dbReference type="FunCoup" id="A0A286UXB7">
    <property type="interactions" value="310"/>
</dbReference>
<feature type="transmembrane region" description="Helical" evidence="7">
    <location>
        <begin position="477"/>
        <end position="497"/>
    </location>
</feature>
<evidence type="ECO:0000256" key="3">
    <source>
        <dbReference type="ARBA" id="ARBA00022692"/>
    </source>
</evidence>
<dbReference type="PANTHER" id="PTHR30618:SF2">
    <property type="entry name" value="ALLANTOIN PERMEASE-RELATED"/>
    <property type="match status" value="1"/>
</dbReference>
<dbReference type="Proteomes" id="UP000217199">
    <property type="component" value="Unassembled WGS sequence"/>
</dbReference>
<feature type="transmembrane region" description="Helical" evidence="7">
    <location>
        <begin position="76"/>
        <end position="95"/>
    </location>
</feature>
<keyword evidence="4 7" id="KW-1133">Transmembrane helix</keyword>
<protein>
    <submittedName>
        <fullName evidence="8">Uridine permease</fullName>
    </submittedName>
</protein>
<feature type="transmembrane region" description="Helical" evidence="7">
    <location>
        <begin position="174"/>
        <end position="193"/>
    </location>
</feature>
<evidence type="ECO:0000256" key="5">
    <source>
        <dbReference type="ARBA" id="ARBA00023136"/>
    </source>
</evidence>
<dbReference type="GO" id="GO:0005886">
    <property type="term" value="C:plasma membrane"/>
    <property type="evidence" value="ECO:0007669"/>
    <property type="project" value="TreeGrafter"/>
</dbReference>
<feature type="compositionally biased region" description="Basic and acidic residues" evidence="6">
    <location>
        <begin position="545"/>
        <end position="563"/>
    </location>
</feature>
<dbReference type="FunFam" id="1.10.4160.10:FF:000001">
    <property type="entry name" value="Uracil permease, putative"/>
    <property type="match status" value="1"/>
</dbReference>
<feature type="transmembrane region" description="Helical" evidence="7">
    <location>
        <begin position="43"/>
        <end position="64"/>
    </location>
</feature>
<comment type="similarity">
    <text evidence="2">Belongs to the purine-cytosine permease (2.A.39) family.</text>
</comment>
<dbReference type="Gene3D" id="1.10.4160.10">
    <property type="entry name" value="Hydantoin permease"/>
    <property type="match status" value="1"/>
</dbReference>
<dbReference type="InParanoid" id="A0A286UXB7"/>
<feature type="region of interest" description="Disordered" evidence="6">
    <location>
        <begin position="531"/>
        <end position="563"/>
    </location>
</feature>
<feature type="transmembrane region" description="Helical" evidence="7">
    <location>
        <begin position="200"/>
        <end position="220"/>
    </location>
</feature>
<dbReference type="PANTHER" id="PTHR30618">
    <property type="entry name" value="NCS1 FAMILY PURINE/PYRIMIDINE TRANSPORTER"/>
    <property type="match status" value="1"/>
</dbReference>
<organism evidence="8 9">
    <name type="scientific">Pyrrhoderma noxium</name>
    <dbReference type="NCBI Taxonomy" id="2282107"/>
    <lineage>
        <taxon>Eukaryota</taxon>
        <taxon>Fungi</taxon>
        <taxon>Dikarya</taxon>
        <taxon>Basidiomycota</taxon>
        <taxon>Agaricomycotina</taxon>
        <taxon>Agaricomycetes</taxon>
        <taxon>Hymenochaetales</taxon>
        <taxon>Hymenochaetaceae</taxon>
        <taxon>Pyrrhoderma</taxon>
    </lineage>
</organism>
<dbReference type="InterPro" id="IPR045225">
    <property type="entry name" value="Uracil/uridine/allantoin_perm"/>
</dbReference>
<evidence type="ECO:0000256" key="2">
    <source>
        <dbReference type="ARBA" id="ARBA00008974"/>
    </source>
</evidence>
<evidence type="ECO:0000313" key="9">
    <source>
        <dbReference type="Proteomes" id="UP000217199"/>
    </source>
</evidence>
<keyword evidence="9" id="KW-1185">Reference proteome</keyword>
<feature type="transmembrane region" description="Helical" evidence="7">
    <location>
        <begin position="370"/>
        <end position="388"/>
    </location>
</feature>
<feature type="transmembrane region" description="Helical" evidence="7">
    <location>
        <begin position="439"/>
        <end position="465"/>
    </location>
</feature>
<dbReference type="InterPro" id="IPR012681">
    <property type="entry name" value="NCS1"/>
</dbReference>
<dbReference type="Pfam" id="PF02133">
    <property type="entry name" value="Transp_cyt_pur"/>
    <property type="match status" value="1"/>
</dbReference>
<evidence type="ECO:0000256" key="7">
    <source>
        <dbReference type="SAM" id="Phobius"/>
    </source>
</evidence>
<evidence type="ECO:0000256" key="6">
    <source>
        <dbReference type="SAM" id="MobiDB-lite"/>
    </source>
</evidence>
<dbReference type="EMBL" id="NBII01000001">
    <property type="protein sequence ID" value="PAV24253.1"/>
    <property type="molecule type" value="Genomic_DNA"/>
</dbReference>
<gene>
    <name evidence="8" type="ORF">PNOK_0132100</name>
</gene>
<name>A0A286UXB7_9AGAM</name>
<comment type="caution">
    <text evidence="8">The sequence shown here is derived from an EMBL/GenBank/DDBJ whole genome shotgun (WGS) entry which is preliminary data.</text>
</comment>
<comment type="subcellular location">
    <subcellularLocation>
        <location evidence="1">Membrane</location>
        <topology evidence="1">Multi-pass membrane protein</topology>
    </subcellularLocation>
</comment>
<dbReference type="AlphaFoldDB" id="A0A286UXB7"/>
<dbReference type="OrthoDB" id="2018619at2759"/>
<dbReference type="InterPro" id="IPR001248">
    <property type="entry name" value="Pur-cyt_permease"/>
</dbReference>
<dbReference type="GO" id="GO:0015205">
    <property type="term" value="F:nucleobase transmembrane transporter activity"/>
    <property type="evidence" value="ECO:0007669"/>
    <property type="project" value="TreeGrafter"/>
</dbReference>
<keyword evidence="5 7" id="KW-0472">Membrane</keyword>
<keyword evidence="3 7" id="KW-0812">Transmembrane</keyword>
<dbReference type="CDD" id="cd11482">
    <property type="entry name" value="SLC-NCS1sbd_NRT1-like"/>
    <property type="match status" value="1"/>
</dbReference>
<feature type="transmembrane region" description="Helical" evidence="7">
    <location>
        <begin position="400"/>
        <end position="419"/>
    </location>
</feature>
<feature type="transmembrane region" description="Helical" evidence="7">
    <location>
        <begin position="240"/>
        <end position="260"/>
    </location>
</feature>
<sequence length="563" mass="62791">MSKSKASRFLEKIAVESEPGLTTSQLMLVNHDLKPVEPERRQWGAWNFVGFWIADSFNINTWMISSSMIVGGLSWWQSWICVWIGYFISGCFICMTGRIGATYHIGFPVVVRSSFGIWGSYWPIFNRAAMACIWYGVQAWLGGTCVYLMLRSIWPSFDHLHNGLSASSGTDTKNFLSFFLFSLFSLPAIWFPVHKIRHLFTVKAYIVPVAGVAFFIWAIVRAHGIGPIVRQSNTIHGSQLAWAMVSGIMSSIANFATLIVNDPDFTRFAKKPRDALWSQLITIPCGFAITSFIGIIVSSSSTVIYDETIWSPLDLLSRFLDDGGRGTRAGVFFISFAFALAQLGTNIAANSVSAGTDMTALLPRYINIRRGGFVCAAIGLAMCPWNLLSDSNKFTTYLSSYSVFLSSIAGVMLCDYYWVRKGYLRVKDLYNARRKGPYFYIYGVNPRAYGAYIAGILINVVGFAGDIGKTVPIGAQYIYRVNFFAGIIVSSVTYWALNRLFPVPLMSATWREVGEDITDISLVYNEHDHDDDYDRSPDVGDEESVSVKESGKFGGRDHVIPVH</sequence>
<feature type="transmembrane region" description="Helical" evidence="7">
    <location>
        <begin position="132"/>
        <end position="154"/>
    </location>
</feature>
<feature type="transmembrane region" description="Helical" evidence="7">
    <location>
        <begin position="280"/>
        <end position="305"/>
    </location>
</feature>
<feature type="transmembrane region" description="Helical" evidence="7">
    <location>
        <begin position="329"/>
        <end position="349"/>
    </location>
</feature>
<evidence type="ECO:0000256" key="1">
    <source>
        <dbReference type="ARBA" id="ARBA00004141"/>
    </source>
</evidence>
<evidence type="ECO:0000313" key="8">
    <source>
        <dbReference type="EMBL" id="PAV24253.1"/>
    </source>
</evidence>
<accession>A0A286UXB7</accession>
<reference evidence="8 9" key="1">
    <citation type="journal article" date="2017" name="Mol. Ecol.">
        <title>Comparative and population genomic landscape of Phellinus noxius: A hypervariable fungus causing root rot in trees.</title>
        <authorList>
            <person name="Chung C.L."/>
            <person name="Lee T.J."/>
            <person name="Akiba M."/>
            <person name="Lee H.H."/>
            <person name="Kuo T.H."/>
            <person name="Liu D."/>
            <person name="Ke H.M."/>
            <person name="Yokoi T."/>
            <person name="Roa M.B."/>
            <person name="Lu M.J."/>
            <person name="Chang Y.Y."/>
            <person name="Ann P.J."/>
            <person name="Tsai J.N."/>
            <person name="Chen C.Y."/>
            <person name="Tzean S.S."/>
            <person name="Ota Y."/>
            <person name="Hattori T."/>
            <person name="Sahashi N."/>
            <person name="Liou R.F."/>
            <person name="Kikuchi T."/>
            <person name="Tsai I.J."/>
        </authorList>
    </citation>
    <scope>NUCLEOTIDE SEQUENCE [LARGE SCALE GENOMIC DNA]</scope>
    <source>
        <strain evidence="8 9">FFPRI411160</strain>
    </source>
</reference>
<evidence type="ECO:0000256" key="4">
    <source>
        <dbReference type="ARBA" id="ARBA00022989"/>
    </source>
</evidence>